<dbReference type="GO" id="GO:0008017">
    <property type="term" value="F:microtubule binding"/>
    <property type="evidence" value="ECO:0007669"/>
    <property type="project" value="TreeGrafter"/>
</dbReference>
<dbReference type="PANTHER" id="PTHR13720">
    <property type="entry name" value="WD-40 REPEAT PROTEIN"/>
    <property type="match status" value="1"/>
</dbReference>
<evidence type="ECO:0000313" key="3">
    <source>
        <dbReference type="EMBL" id="KAI6648377.1"/>
    </source>
</evidence>
<protein>
    <submittedName>
        <fullName evidence="3">Echinoderm microtubule-associated protein-like 6</fullName>
    </submittedName>
</protein>
<gene>
    <name evidence="3" type="ORF">LOD99_8167</name>
</gene>
<sequence>MDFSCDGTMLASIGLDDDHTILLHYWKSGQLLASVVGHKDRIFMIRWNPYQDGQLVTVGVKHLKFWNRVGSTMKSNRGILPKDKKNTTLLSIAFSQEKIPKDNESNVSEQFLFTGGSDGNFIFHALCTIIP</sequence>
<evidence type="ECO:0000313" key="4">
    <source>
        <dbReference type="Proteomes" id="UP001165289"/>
    </source>
</evidence>
<dbReference type="InterPro" id="IPR015943">
    <property type="entry name" value="WD40/YVTN_repeat-like_dom_sf"/>
</dbReference>
<dbReference type="AlphaFoldDB" id="A0AAV7JHI7"/>
<dbReference type="InterPro" id="IPR036322">
    <property type="entry name" value="WD40_repeat_dom_sf"/>
</dbReference>
<comment type="caution">
    <text evidence="3">The sequence shown here is derived from an EMBL/GenBank/DDBJ whole genome shotgun (WGS) entry which is preliminary data.</text>
</comment>
<name>A0AAV7JHI7_9METZ</name>
<evidence type="ECO:0000256" key="2">
    <source>
        <dbReference type="ARBA" id="ARBA00022737"/>
    </source>
</evidence>
<accession>A0AAV7JHI7</accession>
<reference evidence="3 4" key="1">
    <citation type="journal article" date="2023" name="BMC Biol.">
        <title>The compact genome of the sponge Oopsacas minuta (Hexactinellida) is lacking key metazoan core genes.</title>
        <authorList>
            <person name="Santini S."/>
            <person name="Schenkelaars Q."/>
            <person name="Jourda C."/>
            <person name="Duchesne M."/>
            <person name="Belahbib H."/>
            <person name="Rocher C."/>
            <person name="Selva M."/>
            <person name="Riesgo A."/>
            <person name="Vervoort M."/>
            <person name="Leys S.P."/>
            <person name="Kodjabachian L."/>
            <person name="Le Bivic A."/>
            <person name="Borchiellini C."/>
            <person name="Claverie J.M."/>
            <person name="Renard E."/>
        </authorList>
    </citation>
    <scope>NUCLEOTIDE SEQUENCE [LARGE SCALE GENOMIC DNA]</scope>
    <source>
        <strain evidence="3">SPO-2</strain>
    </source>
</reference>
<dbReference type="Gene3D" id="2.130.10.10">
    <property type="entry name" value="YVTN repeat-like/Quinoprotein amine dehydrogenase"/>
    <property type="match status" value="1"/>
</dbReference>
<keyword evidence="2" id="KW-0677">Repeat</keyword>
<dbReference type="Proteomes" id="UP001165289">
    <property type="component" value="Unassembled WGS sequence"/>
</dbReference>
<dbReference type="SUPFAM" id="SSF50978">
    <property type="entry name" value="WD40 repeat-like"/>
    <property type="match status" value="1"/>
</dbReference>
<keyword evidence="1" id="KW-0853">WD repeat</keyword>
<dbReference type="InterPro" id="IPR050630">
    <property type="entry name" value="WD_repeat_EMAP"/>
</dbReference>
<dbReference type="PANTHER" id="PTHR13720:SF33">
    <property type="entry name" value="HELP DOMAIN-CONTAINING PROTEIN"/>
    <property type="match status" value="1"/>
</dbReference>
<keyword evidence="4" id="KW-1185">Reference proteome</keyword>
<organism evidence="3 4">
    <name type="scientific">Oopsacas minuta</name>
    <dbReference type="NCBI Taxonomy" id="111878"/>
    <lineage>
        <taxon>Eukaryota</taxon>
        <taxon>Metazoa</taxon>
        <taxon>Porifera</taxon>
        <taxon>Hexactinellida</taxon>
        <taxon>Hexasterophora</taxon>
        <taxon>Lyssacinosida</taxon>
        <taxon>Leucopsacidae</taxon>
        <taxon>Oopsacas</taxon>
    </lineage>
</organism>
<dbReference type="EMBL" id="JAKMXF010000331">
    <property type="protein sequence ID" value="KAI6648377.1"/>
    <property type="molecule type" value="Genomic_DNA"/>
</dbReference>
<evidence type="ECO:0000256" key="1">
    <source>
        <dbReference type="ARBA" id="ARBA00022574"/>
    </source>
</evidence>
<proteinExistence type="predicted"/>